<dbReference type="NCBIfam" id="NF001808">
    <property type="entry name" value="PRK00522.1"/>
    <property type="match status" value="1"/>
</dbReference>
<keyword evidence="4 5" id="KW-0676">Redox-active center</keyword>
<name>A0ABU4G047_9BACL</name>
<dbReference type="PANTHER" id="PTHR43110">
    <property type="entry name" value="THIOL PEROXIDASE"/>
    <property type="match status" value="1"/>
</dbReference>
<keyword evidence="3" id="KW-1015">Disulfide bond</keyword>
<sequence length="168" mass="18565">MTPITFKNNPVTLNGKQLNAGDPAPNFTVLANDLEPVTLNDSKGKIRLISVVPSIDTGVCSKQTHRFNEEAANLGDDVEVMTISVDLPFAQSRYRSVEEIGNIQILSDHRDLSFGEAYGVAIKELRLLARAIFVVDKDDKIIYSEYVSEVTDHPDYQEALEAVEKAKA</sequence>
<evidence type="ECO:0000256" key="1">
    <source>
        <dbReference type="ARBA" id="ARBA00022559"/>
    </source>
</evidence>
<dbReference type="Gene3D" id="3.40.30.10">
    <property type="entry name" value="Glutaredoxin"/>
    <property type="match status" value="1"/>
</dbReference>
<keyword evidence="1 5" id="KW-0575">Peroxidase</keyword>
<comment type="function">
    <text evidence="5">Thiol-specific peroxidase that catalyzes the reduction of hydrogen peroxide and organic hydroperoxides to water and alcohols, respectively. Plays a role in cell protection against oxidative stress by detoxifying peroxides.</text>
</comment>
<keyword evidence="2 5" id="KW-0049">Antioxidant</keyword>
<proteinExistence type="inferred from homology"/>
<evidence type="ECO:0000256" key="3">
    <source>
        <dbReference type="ARBA" id="ARBA00023157"/>
    </source>
</evidence>
<dbReference type="InterPro" id="IPR036249">
    <property type="entry name" value="Thioredoxin-like_sf"/>
</dbReference>
<evidence type="ECO:0000259" key="6">
    <source>
        <dbReference type="PROSITE" id="PS51352"/>
    </source>
</evidence>
<comment type="caution">
    <text evidence="5">Lacks conserved residue(s) required for the propagation of feature annotation.</text>
</comment>
<dbReference type="Pfam" id="PF08534">
    <property type="entry name" value="Redoxin"/>
    <property type="match status" value="1"/>
</dbReference>
<protein>
    <recommendedName>
        <fullName evidence="5">Thiol peroxidase</fullName>
        <shortName evidence="5">Tpx</shortName>
        <ecNumber evidence="5">1.11.1.24</ecNumber>
    </recommendedName>
    <alternativeName>
        <fullName evidence="5">Peroxiredoxin tpx</fullName>
        <shortName evidence="5">Prx</shortName>
    </alternativeName>
    <alternativeName>
        <fullName evidence="5">Thioredoxin peroxidase</fullName>
    </alternativeName>
    <alternativeName>
        <fullName evidence="5">Thioredoxin-dependent peroxiredoxin</fullName>
    </alternativeName>
</protein>
<dbReference type="InterPro" id="IPR002065">
    <property type="entry name" value="TPX"/>
</dbReference>
<dbReference type="EC" id="1.11.1.24" evidence="5"/>
<dbReference type="SUPFAM" id="SSF52833">
    <property type="entry name" value="Thioredoxin-like"/>
    <property type="match status" value="1"/>
</dbReference>
<evidence type="ECO:0000313" key="7">
    <source>
        <dbReference type="EMBL" id="MDW0110349.1"/>
    </source>
</evidence>
<dbReference type="CDD" id="cd03014">
    <property type="entry name" value="PRX_Atyp2cys"/>
    <property type="match status" value="1"/>
</dbReference>
<organism evidence="7 8">
    <name type="scientific">Sporosarcina aquimarina</name>
    <dbReference type="NCBI Taxonomy" id="114975"/>
    <lineage>
        <taxon>Bacteria</taxon>
        <taxon>Bacillati</taxon>
        <taxon>Bacillota</taxon>
        <taxon>Bacilli</taxon>
        <taxon>Bacillales</taxon>
        <taxon>Caryophanaceae</taxon>
        <taxon>Sporosarcina</taxon>
    </lineage>
</organism>
<feature type="domain" description="Thioredoxin" evidence="6">
    <location>
        <begin position="18"/>
        <end position="168"/>
    </location>
</feature>
<comment type="similarity">
    <text evidence="5">Belongs to the peroxiredoxin family. Tpx subfamily.</text>
</comment>
<feature type="active site" description="Cysteine sulfenic acid (-SOH) intermediate" evidence="5">
    <location>
        <position position="60"/>
    </location>
</feature>
<dbReference type="PROSITE" id="PS51352">
    <property type="entry name" value="THIOREDOXIN_2"/>
    <property type="match status" value="1"/>
</dbReference>
<dbReference type="RefSeq" id="WP_317935905.1">
    <property type="nucleotide sequence ID" value="NZ_JAUBDH010000005.1"/>
</dbReference>
<comment type="subunit">
    <text evidence="5">Homodimer.</text>
</comment>
<reference evidence="7 8" key="1">
    <citation type="submission" date="2023-06" db="EMBL/GenBank/DDBJ databases">
        <title>Sporosarcina sp. nov., isolated from Korean traditional fermented seafood 'Jeotgal'.</title>
        <authorList>
            <person name="Yang A.-I."/>
            <person name="Shin N.-R."/>
        </authorList>
    </citation>
    <scope>NUCLEOTIDE SEQUENCE [LARGE SCALE GENOMIC DNA]</scope>
    <source>
        <strain evidence="7 8">KCTC3840</strain>
    </source>
</reference>
<accession>A0ABU4G047</accession>
<dbReference type="PANTHER" id="PTHR43110:SF1">
    <property type="entry name" value="THIOL PEROXIDASE"/>
    <property type="match status" value="1"/>
</dbReference>
<keyword evidence="8" id="KW-1185">Reference proteome</keyword>
<dbReference type="InterPro" id="IPR050455">
    <property type="entry name" value="Tpx_Peroxidase_subfamily"/>
</dbReference>
<dbReference type="InterPro" id="IPR013766">
    <property type="entry name" value="Thioredoxin_domain"/>
</dbReference>
<evidence type="ECO:0000256" key="5">
    <source>
        <dbReference type="HAMAP-Rule" id="MF_00269"/>
    </source>
</evidence>
<keyword evidence="5 7" id="KW-0560">Oxidoreductase</keyword>
<evidence type="ECO:0000313" key="8">
    <source>
        <dbReference type="Proteomes" id="UP001280629"/>
    </source>
</evidence>
<dbReference type="HAMAP" id="MF_00269">
    <property type="entry name" value="Tpx"/>
    <property type="match status" value="1"/>
</dbReference>
<evidence type="ECO:0000256" key="2">
    <source>
        <dbReference type="ARBA" id="ARBA00022862"/>
    </source>
</evidence>
<evidence type="ECO:0000256" key="4">
    <source>
        <dbReference type="ARBA" id="ARBA00023284"/>
    </source>
</evidence>
<dbReference type="InterPro" id="IPR013740">
    <property type="entry name" value="Redoxin"/>
</dbReference>
<comment type="catalytic activity">
    <reaction evidence="5">
        <text>a hydroperoxide + [thioredoxin]-dithiol = an alcohol + [thioredoxin]-disulfide + H2O</text>
        <dbReference type="Rhea" id="RHEA:62620"/>
        <dbReference type="Rhea" id="RHEA-COMP:10698"/>
        <dbReference type="Rhea" id="RHEA-COMP:10700"/>
        <dbReference type="ChEBI" id="CHEBI:15377"/>
        <dbReference type="ChEBI" id="CHEBI:29950"/>
        <dbReference type="ChEBI" id="CHEBI:30879"/>
        <dbReference type="ChEBI" id="CHEBI:35924"/>
        <dbReference type="ChEBI" id="CHEBI:50058"/>
        <dbReference type="EC" id="1.11.1.24"/>
    </reaction>
</comment>
<dbReference type="GO" id="GO:0004601">
    <property type="term" value="F:peroxidase activity"/>
    <property type="evidence" value="ECO:0007669"/>
    <property type="project" value="UniProtKB-KW"/>
</dbReference>
<dbReference type="Proteomes" id="UP001280629">
    <property type="component" value="Unassembled WGS sequence"/>
</dbReference>
<dbReference type="EMBL" id="JAUBDH010000005">
    <property type="protein sequence ID" value="MDW0110349.1"/>
    <property type="molecule type" value="Genomic_DNA"/>
</dbReference>
<comment type="caution">
    <text evidence="7">The sequence shown here is derived from an EMBL/GenBank/DDBJ whole genome shotgun (WGS) entry which is preliminary data.</text>
</comment>
<gene>
    <name evidence="5 7" type="primary">tpx</name>
    <name evidence="7" type="ORF">QT716_09905</name>
</gene>